<evidence type="ECO:0000313" key="2">
    <source>
        <dbReference type="Proteomes" id="UP000799441"/>
    </source>
</evidence>
<dbReference type="OrthoDB" id="10053431at2759"/>
<reference evidence="1" key="1">
    <citation type="journal article" date="2020" name="Stud. Mycol.">
        <title>101 Dothideomycetes genomes: a test case for predicting lifestyles and emergence of pathogens.</title>
        <authorList>
            <person name="Haridas S."/>
            <person name="Albert R."/>
            <person name="Binder M."/>
            <person name="Bloem J."/>
            <person name="Labutti K."/>
            <person name="Salamov A."/>
            <person name="Andreopoulos B."/>
            <person name="Baker S."/>
            <person name="Barry K."/>
            <person name="Bills G."/>
            <person name="Bluhm B."/>
            <person name="Cannon C."/>
            <person name="Castanera R."/>
            <person name="Culley D."/>
            <person name="Daum C."/>
            <person name="Ezra D."/>
            <person name="Gonzalez J."/>
            <person name="Henrissat B."/>
            <person name="Kuo A."/>
            <person name="Liang C."/>
            <person name="Lipzen A."/>
            <person name="Lutzoni F."/>
            <person name="Magnuson J."/>
            <person name="Mondo S."/>
            <person name="Nolan M."/>
            <person name="Ohm R."/>
            <person name="Pangilinan J."/>
            <person name="Park H.-J."/>
            <person name="Ramirez L."/>
            <person name="Alfaro M."/>
            <person name="Sun H."/>
            <person name="Tritt A."/>
            <person name="Yoshinaga Y."/>
            <person name="Zwiers L.-H."/>
            <person name="Turgeon B."/>
            <person name="Goodwin S."/>
            <person name="Spatafora J."/>
            <person name="Crous P."/>
            <person name="Grigoriev I."/>
        </authorList>
    </citation>
    <scope>NUCLEOTIDE SEQUENCE</scope>
    <source>
        <strain evidence="1">CBS 116435</strain>
    </source>
</reference>
<dbReference type="EMBL" id="MU003776">
    <property type="protein sequence ID" value="KAF2723563.1"/>
    <property type="molecule type" value="Genomic_DNA"/>
</dbReference>
<dbReference type="PANTHER" id="PTHR35020">
    <property type="entry name" value="N-ACETYLGLUCOSAMINE-INDUCED PROTEIN 1"/>
    <property type="match status" value="1"/>
</dbReference>
<keyword evidence="2" id="KW-1185">Reference proteome</keyword>
<sequence>MSKEDFWNTNLPAALHTPACPSYLQYAFSNPKDRQILSTPDAAYQRQTWEEVQDFIKTNRIDMFQRVPSQLRLYREYCDKLVGQYGSVMRFVVEERLGWSEHEGEREGGFGCQDNYKILLNDWPYGVDERIVHLVIWTKFPLPVDHNSELGDLTVEGRQMIDEFVDRKFVSKCGSDRTIWFKNWSSLKSIHAVEHLHVMLFDPDREFIKEVTHADVALAEKVAKGEA</sequence>
<dbReference type="PANTHER" id="PTHR35020:SF4">
    <property type="entry name" value="N-ACETYLGLUCOSAMINE-INDUCED PROTEIN 1"/>
    <property type="match status" value="1"/>
</dbReference>
<gene>
    <name evidence="1" type="ORF">K431DRAFT_310984</name>
</gene>
<dbReference type="GO" id="GO:0006044">
    <property type="term" value="P:N-acetylglucosamine metabolic process"/>
    <property type="evidence" value="ECO:0007669"/>
    <property type="project" value="TreeGrafter"/>
</dbReference>
<dbReference type="AlphaFoldDB" id="A0A9P4QD96"/>
<dbReference type="GO" id="GO:0005737">
    <property type="term" value="C:cytoplasm"/>
    <property type="evidence" value="ECO:0007669"/>
    <property type="project" value="TreeGrafter"/>
</dbReference>
<comment type="caution">
    <text evidence="1">The sequence shown here is derived from an EMBL/GenBank/DDBJ whole genome shotgun (WGS) entry which is preliminary data.</text>
</comment>
<dbReference type="InterPro" id="IPR022036">
    <property type="entry name" value="DUF3605"/>
</dbReference>
<organism evidence="1 2">
    <name type="scientific">Polychaeton citri CBS 116435</name>
    <dbReference type="NCBI Taxonomy" id="1314669"/>
    <lineage>
        <taxon>Eukaryota</taxon>
        <taxon>Fungi</taxon>
        <taxon>Dikarya</taxon>
        <taxon>Ascomycota</taxon>
        <taxon>Pezizomycotina</taxon>
        <taxon>Dothideomycetes</taxon>
        <taxon>Dothideomycetidae</taxon>
        <taxon>Capnodiales</taxon>
        <taxon>Capnodiaceae</taxon>
        <taxon>Polychaeton</taxon>
    </lineage>
</organism>
<proteinExistence type="predicted"/>
<dbReference type="Pfam" id="PF12239">
    <property type="entry name" value="DUF3605"/>
    <property type="match status" value="1"/>
</dbReference>
<name>A0A9P4QD96_9PEZI</name>
<accession>A0A9P4QD96</accession>
<protein>
    <recommendedName>
        <fullName evidence="3">N-acetylglucosamine-induced protein 1</fullName>
    </recommendedName>
</protein>
<dbReference type="Proteomes" id="UP000799441">
    <property type="component" value="Unassembled WGS sequence"/>
</dbReference>
<evidence type="ECO:0000313" key="1">
    <source>
        <dbReference type="EMBL" id="KAF2723563.1"/>
    </source>
</evidence>
<evidence type="ECO:0008006" key="3">
    <source>
        <dbReference type="Google" id="ProtNLM"/>
    </source>
</evidence>